<gene>
    <name evidence="2" type="ORF">PISL3812_09582</name>
</gene>
<proteinExistence type="predicted"/>
<protein>
    <submittedName>
        <fullName evidence="2">Uncharacterized protein</fullName>
    </submittedName>
</protein>
<evidence type="ECO:0000313" key="2">
    <source>
        <dbReference type="EMBL" id="CRG92521.1"/>
    </source>
</evidence>
<dbReference type="EMBL" id="CVMT01000013">
    <property type="protein sequence ID" value="CRG92521.1"/>
    <property type="molecule type" value="Genomic_DNA"/>
</dbReference>
<feature type="region of interest" description="Disordered" evidence="1">
    <location>
        <begin position="286"/>
        <end position="313"/>
    </location>
</feature>
<keyword evidence="3" id="KW-1185">Reference proteome</keyword>
<name>A0A0U1MBR1_TALIS</name>
<feature type="compositionally biased region" description="Pro residues" evidence="1">
    <location>
        <begin position="291"/>
        <end position="313"/>
    </location>
</feature>
<organism evidence="2 3">
    <name type="scientific">Talaromyces islandicus</name>
    <name type="common">Penicillium islandicum</name>
    <dbReference type="NCBI Taxonomy" id="28573"/>
    <lineage>
        <taxon>Eukaryota</taxon>
        <taxon>Fungi</taxon>
        <taxon>Dikarya</taxon>
        <taxon>Ascomycota</taxon>
        <taxon>Pezizomycotina</taxon>
        <taxon>Eurotiomycetes</taxon>
        <taxon>Eurotiomycetidae</taxon>
        <taxon>Eurotiales</taxon>
        <taxon>Trichocomaceae</taxon>
        <taxon>Talaromyces</taxon>
        <taxon>Talaromyces sect. Islandici</taxon>
    </lineage>
</organism>
<evidence type="ECO:0000313" key="3">
    <source>
        <dbReference type="Proteomes" id="UP000054383"/>
    </source>
</evidence>
<dbReference type="Proteomes" id="UP000054383">
    <property type="component" value="Unassembled WGS sequence"/>
</dbReference>
<sequence>MYLSKREFTWHNNCPPEYYYIVQNSFSTSIDIASNLADKLSTVEQFLGFLPQRQDANPSGRVTLETFEAIYGKVLWDRTEPSYKSNNEAGLKRVTYVLKMAQKLASLPHNKTLTNQLEVMCDEKFWDYRFTEKDKDYYKDTRPEEAGGGRVMQLSGPACIGKTMGYSWASKTHSIDNIVLCPMPLARWDGMKDFSIEMFRHIDLSANYGRMTLGAMMSIWSEARDLPCPSNPGIDSYGWECITELGRTKPEESIQNADSFAFLGVALYLYKADWHTGFCEPLPGEGNVVIPRPPQHTPSPTPQSSPTPTPQHS</sequence>
<dbReference type="OMA" id="WECITEL"/>
<dbReference type="OrthoDB" id="4369961at2759"/>
<reference evidence="2 3" key="1">
    <citation type="submission" date="2015-04" db="EMBL/GenBank/DDBJ databases">
        <authorList>
            <person name="Syromyatnikov M.Y."/>
            <person name="Popov V.N."/>
        </authorList>
    </citation>
    <scope>NUCLEOTIDE SEQUENCE [LARGE SCALE GENOMIC DNA]</scope>
    <source>
        <strain evidence="2">WF-38-12</strain>
    </source>
</reference>
<evidence type="ECO:0000256" key="1">
    <source>
        <dbReference type="SAM" id="MobiDB-lite"/>
    </source>
</evidence>
<dbReference type="AlphaFoldDB" id="A0A0U1MBR1"/>
<accession>A0A0U1MBR1</accession>